<evidence type="ECO:0000313" key="2">
    <source>
        <dbReference type="EMBL" id="GES92497.1"/>
    </source>
</evidence>
<dbReference type="GO" id="GO:0004672">
    <property type="term" value="F:protein kinase activity"/>
    <property type="evidence" value="ECO:0007669"/>
    <property type="project" value="InterPro"/>
</dbReference>
<dbReference type="Pfam" id="PF07714">
    <property type="entry name" value="PK_Tyr_Ser-Thr"/>
    <property type="match status" value="1"/>
</dbReference>
<protein>
    <submittedName>
        <fullName evidence="2">Kinase-like domain-containing protein</fullName>
    </submittedName>
</protein>
<keyword evidence="2" id="KW-0418">Kinase</keyword>
<accession>A0A8H3QV19</accession>
<evidence type="ECO:0000313" key="3">
    <source>
        <dbReference type="Proteomes" id="UP000615446"/>
    </source>
</evidence>
<dbReference type="Proteomes" id="UP000615446">
    <property type="component" value="Unassembled WGS sequence"/>
</dbReference>
<dbReference type="SUPFAM" id="SSF56112">
    <property type="entry name" value="Protein kinase-like (PK-like)"/>
    <property type="match status" value="1"/>
</dbReference>
<dbReference type="InterPro" id="IPR001245">
    <property type="entry name" value="Ser-Thr/Tyr_kinase_cat_dom"/>
</dbReference>
<dbReference type="InterPro" id="IPR011009">
    <property type="entry name" value="Kinase-like_dom_sf"/>
</dbReference>
<comment type="caution">
    <text evidence="2">The sequence shown here is derived from an EMBL/GenBank/DDBJ whole genome shotgun (WGS) entry which is preliminary data.</text>
</comment>
<dbReference type="EMBL" id="BLAL01000215">
    <property type="protein sequence ID" value="GES92497.1"/>
    <property type="molecule type" value="Genomic_DNA"/>
</dbReference>
<dbReference type="AlphaFoldDB" id="A0A8H3QV19"/>
<dbReference type="Gene3D" id="1.10.510.10">
    <property type="entry name" value="Transferase(Phosphotransferase) domain 1"/>
    <property type="match status" value="1"/>
</dbReference>
<name>A0A8H3QV19_9GLOM</name>
<feature type="domain" description="Serine-threonine/tyrosine-protein kinase catalytic" evidence="1">
    <location>
        <begin position="385"/>
        <end position="451"/>
    </location>
</feature>
<reference evidence="2" key="1">
    <citation type="submission" date="2019-10" db="EMBL/GenBank/DDBJ databases">
        <title>Conservation and host-specific expression of non-tandemly repeated heterogenous ribosome RNA gene in arbuscular mycorrhizal fungi.</title>
        <authorList>
            <person name="Maeda T."/>
            <person name="Kobayashi Y."/>
            <person name="Nakagawa T."/>
            <person name="Ezawa T."/>
            <person name="Yamaguchi K."/>
            <person name="Bino T."/>
            <person name="Nishimoto Y."/>
            <person name="Shigenobu S."/>
            <person name="Kawaguchi M."/>
        </authorList>
    </citation>
    <scope>NUCLEOTIDE SEQUENCE</scope>
    <source>
        <strain evidence="2">HR1</strain>
    </source>
</reference>
<organism evidence="2 3">
    <name type="scientific">Rhizophagus clarus</name>
    <dbReference type="NCBI Taxonomy" id="94130"/>
    <lineage>
        <taxon>Eukaryota</taxon>
        <taxon>Fungi</taxon>
        <taxon>Fungi incertae sedis</taxon>
        <taxon>Mucoromycota</taxon>
        <taxon>Glomeromycotina</taxon>
        <taxon>Glomeromycetes</taxon>
        <taxon>Glomerales</taxon>
        <taxon>Glomeraceae</taxon>
        <taxon>Rhizophagus</taxon>
    </lineage>
</organism>
<gene>
    <name evidence="2" type="ORF">RCL2_001927400</name>
</gene>
<evidence type="ECO:0000259" key="1">
    <source>
        <dbReference type="Pfam" id="PF07714"/>
    </source>
</evidence>
<proteinExistence type="predicted"/>
<keyword evidence="2" id="KW-0808">Transferase</keyword>
<sequence length="453" mass="54017">MIDVHIISSNTQCTEHEPRNLDFYTKNIQEWCINCSEILYFNQIITKYSFDKNYYHENQNEITKYEKGCKLCGYQQNLLNNIKFNLCSNCYLISSGRIESILTEINIPILYLSWWYDHKQCVVCKHILKDLSVPLPKKTLSEVLQKWCSNCFTIYVGCKYCITTNIIFGLTNQSKYVHITTSNTHCTDHIPRNLDFHTQNIQEWCINCSEISYFNQIITQDSFYMKKQIELIQNENYLVSFGYKKSILTKKTIPILYLPWWDTFSYCIVYKKNLEFNSNYQKWCSYCCMIYNGCRYCLTTNIIFGITNQSQCIKCERISLISINGNCVMPELLNFMVDINDRIINYMKNVDKDKNPLEIYNFINDKLENIKNIKMIEYSETGDFKKNSKRRICKDFVNELKSFYQYHNRFEHVIKYHGFTQDPKTKDHMIIMEYANGGDLHGYLQKNFTKITW</sequence>